<comment type="caution">
    <text evidence="3">The sequence shown here is derived from an EMBL/GenBank/DDBJ whole genome shotgun (WGS) entry which is preliminary data.</text>
</comment>
<evidence type="ECO:0000256" key="1">
    <source>
        <dbReference type="SAM" id="MobiDB-lite"/>
    </source>
</evidence>
<gene>
    <name evidence="3" type="ORF">Ddye_009662</name>
</gene>
<dbReference type="PANTHER" id="PTHR31973">
    <property type="entry name" value="POLYPROTEIN, PUTATIVE-RELATED"/>
    <property type="match status" value="1"/>
</dbReference>
<accession>A0AAD9XBT9</accession>
<name>A0AAD9XBT9_9ROSI</name>
<keyword evidence="4" id="KW-1185">Reference proteome</keyword>
<organism evidence="3 4">
    <name type="scientific">Dipteronia dyeriana</name>
    <dbReference type="NCBI Taxonomy" id="168575"/>
    <lineage>
        <taxon>Eukaryota</taxon>
        <taxon>Viridiplantae</taxon>
        <taxon>Streptophyta</taxon>
        <taxon>Embryophyta</taxon>
        <taxon>Tracheophyta</taxon>
        <taxon>Spermatophyta</taxon>
        <taxon>Magnoliopsida</taxon>
        <taxon>eudicotyledons</taxon>
        <taxon>Gunneridae</taxon>
        <taxon>Pentapetalae</taxon>
        <taxon>rosids</taxon>
        <taxon>malvids</taxon>
        <taxon>Sapindales</taxon>
        <taxon>Sapindaceae</taxon>
        <taxon>Hippocastanoideae</taxon>
        <taxon>Acereae</taxon>
        <taxon>Dipteronia</taxon>
    </lineage>
</organism>
<dbReference type="EMBL" id="JANJYI010000003">
    <property type="protein sequence ID" value="KAK2656610.1"/>
    <property type="molecule type" value="Genomic_DNA"/>
</dbReference>
<protein>
    <recommendedName>
        <fullName evidence="2">MULE transposase domain-containing protein</fullName>
    </recommendedName>
</protein>
<dbReference type="Pfam" id="PF10551">
    <property type="entry name" value="MULE"/>
    <property type="match status" value="1"/>
</dbReference>
<feature type="domain" description="MULE transposase" evidence="2">
    <location>
        <begin position="80"/>
        <end position="169"/>
    </location>
</feature>
<dbReference type="PANTHER" id="PTHR31973:SF187">
    <property type="entry name" value="MUTATOR TRANSPOSASE MUDRA PROTEIN"/>
    <property type="match status" value="1"/>
</dbReference>
<dbReference type="InterPro" id="IPR018289">
    <property type="entry name" value="MULE_transposase_dom"/>
</dbReference>
<dbReference type="Proteomes" id="UP001280121">
    <property type="component" value="Unassembled WGS sequence"/>
</dbReference>
<evidence type="ECO:0000313" key="3">
    <source>
        <dbReference type="EMBL" id="KAK2656610.1"/>
    </source>
</evidence>
<sequence length="252" mass="27303">MKEGKFEMMLDKNIYQSTINDSGDGVLNEENDNDNSDKDPNENNDSGDEYDGLSDVNEDDITEEEGQEVCTKNKGGGPFIGLDGCHLKGPYEGILLCAIAIDANYGVYPVALGVVEIECLDSWRWFLDLLHRHVGLYESREVCFMTDRQKGIIPALNEIWPNHKSRFCAGRNSTLTSGHLGLASTHVGTATSTVLGGLLTTAAPTRASGTITRVLRFSSGQEGPSIPTYASNYVSAQPLTQGAPQPSQQSQV</sequence>
<dbReference type="AlphaFoldDB" id="A0AAD9XBT9"/>
<evidence type="ECO:0000313" key="4">
    <source>
        <dbReference type="Proteomes" id="UP001280121"/>
    </source>
</evidence>
<reference evidence="3" key="1">
    <citation type="journal article" date="2023" name="Plant J.">
        <title>Genome sequences and population genomics provide insights into the demographic history, inbreeding, and mutation load of two 'living fossil' tree species of Dipteronia.</title>
        <authorList>
            <person name="Feng Y."/>
            <person name="Comes H.P."/>
            <person name="Chen J."/>
            <person name="Zhu S."/>
            <person name="Lu R."/>
            <person name="Zhang X."/>
            <person name="Li P."/>
            <person name="Qiu J."/>
            <person name="Olsen K.M."/>
            <person name="Qiu Y."/>
        </authorList>
    </citation>
    <scope>NUCLEOTIDE SEQUENCE</scope>
    <source>
        <strain evidence="3">KIB01</strain>
    </source>
</reference>
<proteinExistence type="predicted"/>
<feature type="compositionally biased region" description="Acidic residues" evidence="1">
    <location>
        <begin position="45"/>
        <end position="56"/>
    </location>
</feature>
<feature type="region of interest" description="Disordered" evidence="1">
    <location>
        <begin position="17"/>
        <end position="56"/>
    </location>
</feature>
<evidence type="ECO:0000259" key="2">
    <source>
        <dbReference type="Pfam" id="PF10551"/>
    </source>
</evidence>